<dbReference type="InterPro" id="IPR025048">
    <property type="entry name" value="DUF3987"/>
</dbReference>
<dbReference type="Proteomes" id="UP000255291">
    <property type="component" value="Unassembled WGS sequence"/>
</dbReference>
<proteinExistence type="predicted"/>
<dbReference type="RefSeq" id="WP_115465538.1">
    <property type="nucleotide sequence ID" value="NZ_JBMPAF010000007.1"/>
</dbReference>
<sequence>MMLTTGSTHTQNTGFKVINFERLINLAGNPADLTTYDTNPRDAKAHCAWFLPSDIGTSKKKADCEAHNRYTALVVDIDNGNWQLSDITGNLSLLGVNSYVVYSTMSAKPDDTRWRIAAPLVDAIDLEHWKALQKALAAAFNGDDCAVRSQQISYMPALSAWNREAYQYHIQTGDCVDVINSPLAQQAMQVCKLTEPLPVVRQASLSGSESVIGAFNQAHRWDALLAQYGYKYDRGAKKWIHPATTSGVAGVLITDEGRYVSSHGCDPLNDGHSHDQFDVLTQHEYSGDSKKALAAIKHHQTGKAVSAVDAAPWGEPEPLSAKMDSVMPFNAELLPVSLRDYVMDYAHRMDNAAPDFAAISVMICAGALIGGSAEMQPKKNDTGWRVVPTMWGGAVGQPSSKKTPSLACGRKLLDAAQKVIDRLNAEKLEEYEVSCIVADAHSDAIKKETELAAKAGDIPKVKELRRQALNKPSPPKLRKVMVNDSTSEALAIRLQSNPLGVLVFRDELSGWLAQIDQPTRQHERGFYLEAFNGFGRYTQERVTRENIELERVIASIIGGIQPDKILPLLLARASGGANDGLLERLMQIMVFPDFNDSTYVDAKPDLHAEIAAKSTFEGLALLGERKNPLVCRFDDDAQLIWEAWATQMIEREKAATPDWQSIIGKYPALLAKLALVIHLLNEAAESRCGEDFEPNELVDSHTLRQAMKWMEYLESHAKRITTFFKSETVLAPAKTLLERLPQLDSPFTARDIQRKGWSGLTDKDVLSDAIARLVDAGYLREVIEKGSGRPSKKLIPHPDYR</sequence>
<name>A0ABD7GZV1_9ENTR</name>
<dbReference type="AlphaFoldDB" id="A0ABD7GZV1"/>
<dbReference type="EMBL" id="QRBW01000006">
    <property type="protein sequence ID" value="RDT61068.1"/>
    <property type="molecule type" value="Genomic_DNA"/>
</dbReference>
<reference evidence="1 2" key="1">
    <citation type="submission" date="2018-07" db="EMBL/GenBank/DDBJ databases">
        <title>The use of a cohorting ward and systematic surveillance cultures for the control of a Klebsiella pneumoniae carbapenemase (KPC)-producing Enterobacteriaceae outbreak.</title>
        <authorList>
            <person name="Doi Y."/>
        </authorList>
    </citation>
    <scope>NUCLEOTIDE SEQUENCE [LARGE SCALE GENOMIC DNA]</scope>
    <source>
        <strain evidence="1 2">1-RC-17-04017</strain>
    </source>
</reference>
<gene>
    <name evidence="1" type="ORF">DXF87_04470</name>
</gene>
<dbReference type="Pfam" id="PF13148">
    <property type="entry name" value="DUF3987"/>
    <property type="match status" value="1"/>
</dbReference>
<organism evidence="1 2">
    <name type="scientific">Enterobacter roggenkampii</name>
    <dbReference type="NCBI Taxonomy" id="1812935"/>
    <lineage>
        <taxon>Bacteria</taxon>
        <taxon>Pseudomonadati</taxon>
        <taxon>Pseudomonadota</taxon>
        <taxon>Gammaproteobacteria</taxon>
        <taxon>Enterobacterales</taxon>
        <taxon>Enterobacteriaceae</taxon>
        <taxon>Enterobacter</taxon>
        <taxon>Enterobacter cloacae complex</taxon>
    </lineage>
</organism>
<accession>A0ABD7GZV1</accession>
<comment type="caution">
    <text evidence="1">The sequence shown here is derived from an EMBL/GenBank/DDBJ whole genome shotgun (WGS) entry which is preliminary data.</text>
</comment>
<evidence type="ECO:0000313" key="2">
    <source>
        <dbReference type="Proteomes" id="UP000255291"/>
    </source>
</evidence>
<evidence type="ECO:0000313" key="1">
    <source>
        <dbReference type="EMBL" id="RDT61068.1"/>
    </source>
</evidence>
<protein>
    <submittedName>
        <fullName evidence="1">DUF3987 domain-containing protein</fullName>
    </submittedName>
</protein>